<keyword evidence="1" id="KW-0378">Hydrolase</keyword>
<keyword evidence="1" id="KW-0645">Protease</keyword>
<dbReference type="RefSeq" id="WP_147208879.1">
    <property type="nucleotide sequence ID" value="NZ_BJYM01000003.1"/>
</dbReference>
<dbReference type="InterPro" id="IPR005322">
    <property type="entry name" value="Peptidase_C69"/>
</dbReference>
<dbReference type="EMBL" id="BJYM01000003">
    <property type="protein sequence ID" value="GEN86028.1"/>
    <property type="molecule type" value="Genomic_DNA"/>
</dbReference>
<dbReference type="EC" id="3.4.-.-" evidence="1"/>
<comment type="catalytic activity">
    <reaction evidence="1">
        <text>an L-aminoacyl-L-amino acid + H2O = 2 an L-alpha-amino acid</text>
        <dbReference type="Rhea" id="RHEA:48940"/>
        <dbReference type="ChEBI" id="CHEBI:15377"/>
        <dbReference type="ChEBI" id="CHEBI:59869"/>
        <dbReference type="ChEBI" id="CHEBI:77460"/>
    </reaction>
</comment>
<dbReference type="Pfam" id="PF03577">
    <property type="entry name" value="Peptidase_C69"/>
    <property type="match status" value="1"/>
</dbReference>
<dbReference type="Gene3D" id="3.60.60.10">
    <property type="entry name" value="Penicillin V Acylase, Chain A"/>
    <property type="match status" value="1"/>
</dbReference>
<accession>A0A511ZF04</accession>
<keyword evidence="1" id="KW-0224">Dipeptidase</keyword>
<dbReference type="PANTHER" id="PTHR12994">
    <property type="entry name" value="SECERNIN"/>
    <property type="match status" value="1"/>
</dbReference>
<name>A0A511ZF04_9BACI</name>
<dbReference type="PANTHER" id="PTHR12994:SF17">
    <property type="entry name" value="LD30995P"/>
    <property type="match status" value="1"/>
</dbReference>
<dbReference type="AlphaFoldDB" id="A0A511ZF04"/>
<dbReference type="GO" id="GO:0070004">
    <property type="term" value="F:cysteine-type exopeptidase activity"/>
    <property type="evidence" value="ECO:0007669"/>
    <property type="project" value="InterPro"/>
</dbReference>
<organism evidence="2 3">
    <name type="scientific">Oceanobacillus sojae</name>
    <dbReference type="NCBI Taxonomy" id="582851"/>
    <lineage>
        <taxon>Bacteria</taxon>
        <taxon>Bacillati</taxon>
        <taxon>Bacillota</taxon>
        <taxon>Bacilli</taxon>
        <taxon>Bacillales</taxon>
        <taxon>Bacillaceae</taxon>
        <taxon>Oceanobacillus</taxon>
    </lineage>
</organism>
<dbReference type="Proteomes" id="UP000321558">
    <property type="component" value="Unassembled WGS sequence"/>
</dbReference>
<dbReference type="GO" id="GO:0006508">
    <property type="term" value="P:proteolysis"/>
    <property type="evidence" value="ECO:0007669"/>
    <property type="project" value="UniProtKB-KW"/>
</dbReference>
<comment type="caution">
    <text evidence="2">The sequence shown here is derived from an EMBL/GenBank/DDBJ whole genome shotgun (WGS) entry which is preliminary data.</text>
</comment>
<protein>
    <recommendedName>
        <fullName evidence="1">Dipeptidase</fullName>
        <ecNumber evidence="1">3.4.-.-</ecNumber>
    </recommendedName>
</protein>
<reference evidence="2 3" key="1">
    <citation type="submission" date="2019-07" db="EMBL/GenBank/DDBJ databases">
        <title>Whole genome shotgun sequence of Oceanobacillus sojae NBRC 105379.</title>
        <authorList>
            <person name="Hosoyama A."/>
            <person name="Uohara A."/>
            <person name="Ohji S."/>
            <person name="Ichikawa N."/>
        </authorList>
    </citation>
    <scope>NUCLEOTIDE SEQUENCE [LARGE SCALE GENOMIC DNA]</scope>
    <source>
        <strain evidence="2 3">NBRC 105379</strain>
    </source>
</reference>
<comment type="similarity">
    <text evidence="1">Belongs to the peptidase C69 family.</text>
</comment>
<proteinExistence type="inferred from homology"/>
<evidence type="ECO:0000313" key="2">
    <source>
        <dbReference type="EMBL" id="GEN86028.1"/>
    </source>
</evidence>
<keyword evidence="3" id="KW-1185">Reference proteome</keyword>
<evidence type="ECO:0000313" key="3">
    <source>
        <dbReference type="Proteomes" id="UP000321558"/>
    </source>
</evidence>
<dbReference type="GO" id="GO:0016805">
    <property type="term" value="F:dipeptidase activity"/>
    <property type="evidence" value="ECO:0007669"/>
    <property type="project" value="UniProtKB-KW"/>
</dbReference>
<dbReference type="OrthoDB" id="9764088at2"/>
<sequence>MRDLIAKQNFTDEELKTFKNNSSWSCDTFVIMPDVSEEEATILSKNSDRVEYDAQPLMYYPKKTYGPNEKLKLGNVTIGQVEETYEHIGSSPYWCWGYEEGINVHGVAIGNEAIFTKDVAEKMQAVKDGENVEYGIIGMEFIRLGLERAKSAREAVNVITSLLAEYGQFSSGNPAVQPEDGAYDNSFIIADKDESYVLETVGKHFMAKRISKGTKAISNEPSIRTEWDLASDGIIDYAIEKRWWKEERRSEFDFAKAFLDFEKPLQLSHIRVQRMKQLLKEGLDNNQGRIGLPWSRRIMRDHYEDTFLEGPYMNAALPDFLTVCMHHSPAEFTWGNTASSSQFILPKEKDRFPVMWWLAGVPCTGVYIPFYPEAGPINPILSKAGAYGKHAMAPQDAEIDTYKDDSFWWIMRDLLETAKGDAYGGKFNIRQPIIREVYNDLERKWLLEAKIIEEKAMNLKRENGEGYKQVLSEFTNKCVTEALKTTKKLKTIIQEV</sequence>
<evidence type="ECO:0000256" key="1">
    <source>
        <dbReference type="RuleBase" id="RU364089"/>
    </source>
</evidence>
<gene>
    <name evidence="2" type="ORF">OSO01_07670</name>
</gene>